<evidence type="ECO:0000313" key="3">
    <source>
        <dbReference type="Proteomes" id="UP000244962"/>
    </source>
</evidence>
<dbReference type="EMBL" id="QEFB01000018">
    <property type="protein sequence ID" value="PWC04618.1"/>
    <property type="molecule type" value="Genomic_DNA"/>
</dbReference>
<dbReference type="RefSeq" id="WP_146188159.1">
    <property type="nucleotide sequence ID" value="NZ_QEFB01000018.1"/>
</dbReference>
<sequence>MSRDNQAGAVAPSDELSFTVLGTGGNFTARLKAALVDRRVPAVVLEDAQRGDFLAVAVRAFTDEDGHPLRWETSEPGRHGWERVEAVTLFDELSVELGCVLASPAGLHSPTGSEPTSAEAAALEASFSLDAFTWFSPVGSEIEVLGVVAKRAGQALVGRAAGAGAVVEPTGSPDAVYESMAWAADGALFLARSGKRRGAGFASKDHPLVIHWWDEEWVSVDPSNPWDMDADGRHVRDWLDLLLPEAETEPWTDSFRSDGGNLEEIRILLRSPRSDDATFDRLIRAVGLPSLLADVASGRVALAGSDGATIFEPNTLWGVVKDAVKAEAKRPVEYPTWARPFAVWEQHRNRRSPLYLALSGVALGAFVLSVVVFGDDNGLLWLKWVALAVIVFDVLRPRKKALEDTSGVEAP</sequence>
<keyword evidence="1" id="KW-1133">Transmembrane helix</keyword>
<organism evidence="2 3">
    <name type="scientific">Mycetocola zhujimingii</name>
    <dbReference type="NCBI Taxonomy" id="2079792"/>
    <lineage>
        <taxon>Bacteria</taxon>
        <taxon>Bacillati</taxon>
        <taxon>Actinomycetota</taxon>
        <taxon>Actinomycetes</taxon>
        <taxon>Micrococcales</taxon>
        <taxon>Microbacteriaceae</taxon>
        <taxon>Mycetocola</taxon>
    </lineage>
</organism>
<dbReference type="Proteomes" id="UP000244962">
    <property type="component" value="Unassembled WGS sequence"/>
</dbReference>
<gene>
    <name evidence="2" type="ORF">DF223_14315</name>
</gene>
<keyword evidence="1" id="KW-0472">Membrane</keyword>
<accession>A0A2U1TAB6</accession>
<evidence type="ECO:0000313" key="2">
    <source>
        <dbReference type="EMBL" id="PWC04618.1"/>
    </source>
</evidence>
<dbReference type="AlphaFoldDB" id="A0A2U1TAB6"/>
<reference evidence="3" key="1">
    <citation type="submission" date="2018-04" db="EMBL/GenBank/DDBJ databases">
        <authorList>
            <person name="Liu S."/>
            <person name="Wang Z."/>
            <person name="Li J."/>
        </authorList>
    </citation>
    <scope>NUCLEOTIDE SEQUENCE [LARGE SCALE GENOMIC DNA]</scope>
    <source>
        <strain evidence="3">622</strain>
    </source>
</reference>
<evidence type="ECO:0000256" key="1">
    <source>
        <dbReference type="SAM" id="Phobius"/>
    </source>
</evidence>
<feature type="transmembrane region" description="Helical" evidence="1">
    <location>
        <begin position="354"/>
        <end position="373"/>
    </location>
</feature>
<keyword evidence="3" id="KW-1185">Reference proteome</keyword>
<protein>
    <submittedName>
        <fullName evidence="2">Uncharacterized protein</fullName>
    </submittedName>
</protein>
<proteinExistence type="predicted"/>
<comment type="caution">
    <text evidence="2">The sequence shown here is derived from an EMBL/GenBank/DDBJ whole genome shotgun (WGS) entry which is preliminary data.</text>
</comment>
<keyword evidence="1" id="KW-0812">Transmembrane</keyword>
<name>A0A2U1TAB6_9MICO</name>
<feature type="transmembrane region" description="Helical" evidence="1">
    <location>
        <begin position="379"/>
        <end position="395"/>
    </location>
</feature>